<dbReference type="Proteomes" id="UP000716004">
    <property type="component" value="Unassembled WGS sequence"/>
</dbReference>
<organism evidence="1 3">
    <name type="scientific">Candidatus Sysuiplasma superficiale</name>
    <dbReference type="NCBI Taxonomy" id="2823368"/>
    <lineage>
        <taxon>Archaea</taxon>
        <taxon>Methanobacteriati</taxon>
        <taxon>Thermoplasmatota</taxon>
        <taxon>Thermoplasmata</taxon>
        <taxon>Candidatus Sysuiplasmatales</taxon>
        <taxon>Candidatus Sysuiplasmataceae</taxon>
        <taxon>Candidatus Sysuiplasma</taxon>
    </lineage>
</organism>
<dbReference type="Proteomes" id="UP000750197">
    <property type="component" value="Unassembled WGS sequence"/>
</dbReference>
<reference evidence="1" key="1">
    <citation type="submission" date="2021-04" db="EMBL/GenBank/DDBJ databases">
        <title>Genomic insights into ecological role and evolution of a novel Thermoplasmata order Candidatus Sysuiplasmatales.</title>
        <authorList>
            <person name="Yuan Y."/>
        </authorList>
    </citation>
    <scope>NUCLEOTIDE SEQUENCE</scope>
    <source>
        <strain evidence="2">TUT19-bin139</strain>
        <strain evidence="1">YP2-bin.285</strain>
    </source>
</reference>
<evidence type="ECO:0000313" key="2">
    <source>
        <dbReference type="EMBL" id="MBX8644481.1"/>
    </source>
</evidence>
<evidence type="ECO:0000313" key="1">
    <source>
        <dbReference type="EMBL" id="MBX8631936.1"/>
    </source>
</evidence>
<sequence>MPEDIVTRLTRESFKLMDTEGVFLQAMQDIVKDEIKKRIMARIEKDPALREQIKIAVEDLIEARIKEGYAMMRLGKIAARIGLEMIPSDMKEDVTREFTSLLEREISEIFQKIS</sequence>
<protein>
    <submittedName>
        <fullName evidence="1">Uncharacterized protein</fullName>
    </submittedName>
</protein>
<evidence type="ECO:0000313" key="3">
    <source>
        <dbReference type="Proteomes" id="UP000716004"/>
    </source>
</evidence>
<dbReference type="AlphaFoldDB" id="A0A8J8CCD7"/>
<comment type="caution">
    <text evidence="1">The sequence shown here is derived from an EMBL/GenBank/DDBJ whole genome shotgun (WGS) entry which is preliminary data.</text>
</comment>
<proteinExistence type="predicted"/>
<dbReference type="EMBL" id="JAHEAC010000066">
    <property type="protein sequence ID" value="MBX8644481.1"/>
    <property type="molecule type" value="Genomic_DNA"/>
</dbReference>
<dbReference type="EMBL" id="JAGVSJ010000011">
    <property type="protein sequence ID" value="MBX8631936.1"/>
    <property type="molecule type" value="Genomic_DNA"/>
</dbReference>
<name>A0A8J8CCD7_9ARCH</name>
<gene>
    <name evidence="1" type="ORF">J9259_05395</name>
    <name evidence="2" type="ORF">KIY12_07155</name>
</gene>
<accession>A0A8J8CCD7</accession>